<keyword evidence="3" id="KW-1185">Reference proteome</keyword>
<dbReference type="STRING" id="1560345.AWL63_18835"/>
<feature type="domain" description="Thioesterase" evidence="1">
    <location>
        <begin position="3"/>
        <end position="119"/>
    </location>
</feature>
<sequence length="253" mass="28572">MISSYGSLFREVPAGFALYGVESPRNPETIQQHAGIEALASYYVGLIEALQPVYPLVLGGWCVGADLALNLQDKLDRRGIPVAVAFGLDANLDFSVRKVMQQCREKGSEDVWRFFTKIMAGPEFIDELFASSDFLKADKVGRVERVYKARDGHPDRSHIKRDLVNPTWQFDFIDELLDASRHYRFQGNRSNSKILLFSDASDKHFVLREAINVDAPALELAFYDTSHRGLLEYPHIKHIVARVIDTIELTAAE</sequence>
<dbReference type="InterPro" id="IPR001031">
    <property type="entry name" value="Thioesterase"/>
</dbReference>
<dbReference type="Pfam" id="PF00975">
    <property type="entry name" value="Thioesterase"/>
    <property type="match status" value="1"/>
</dbReference>
<gene>
    <name evidence="2" type="ORF">AWL63_18835</name>
</gene>
<dbReference type="KEGG" id="span:AWL63_18835"/>
<dbReference type="EMBL" id="CP014168">
    <property type="protein sequence ID" value="AOH85688.1"/>
    <property type="molecule type" value="Genomic_DNA"/>
</dbReference>
<dbReference type="Proteomes" id="UP000094256">
    <property type="component" value="Chromosome"/>
</dbReference>
<organism evidence="2 3">
    <name type="scientific">Sphingomonas panacis</name>
    <dbReference type="NCBI Taxonomy" id="1560345"/>
    <lineage>
        <taxon>Bacteria</taxon>
        <taxon>Pseudomonadati</taxon>
        <taxon>Pseudomonadota</taxon>
        <taxon>Alphaproteobacteria</taxon>
        <taxon>Sphingomonadales</taxon>
        <taxon>Sphingomonadaceae</taxon>
        <taxon>Sphingomonas</taxon>
    </lineage>
</organism>
<proteinExistence type="predicted"/>
<reference evidence="2 3" key="1">
    <citation type="submission" date="2016-01" db="EMBL/GenBank/DDBJ databases">
        <title>Complete genome and mega plasmid sequence of Sphingomonas panacis DCY99 elicits systemic resistance in rice to Xanthomonas oryzae.</title>
        <authorList>
            <person name="Kim Y.J."/>
            <person name="Yang D.C."/>
            <person name="Sing P."/>
        </authorList>
    </citation>
    <scope>NUCLEOTIDE SEQUENCE [LARGE SCALE GENOMIC DNA]</scope>
    <source>
        <strain evidence="2 3">DCY99</strain>
    </source>
</reference>
<evidence type="ECO:0000259" key="1">
    <source>
        <dbReference type="Pfam" id="PF00975"/>
    </source>
</evidence>
<dbReference type="SUPFAM" id="SSF53474">
    <property type="entry name" value="alpha/beta-Hydrolases"/>
    <property type="match status" value="1"/>
</dbReference>
<evidence type="ECO:0000313" key="2">
    <source>
        <dbReference type="EMBL" id="AOH85688.1"/>
    </source>
</evidence>
<name>A0A1B3ZE29_9SPHN</name>
<dbReference type="AlphaFoldDB" id="A0A1B3ZE29"/>
<dbReference type="InterPro" id="IPR029058">
    <property type="entry name" value="AB_hydrolase_fold"/>
</dbReference>
<evidence type="ECO:0000313" key="3">
    <source>
        <dbReference type="Proteomes" id="UP000094256"/>
    </source>
</evidence>
<dbReference type="Gene3D" id="3.40.50.1820">
    <property type="entry name" value="alpha/beta hydrolase"/>
    <property type="match status" value="1"/>
</dbReference>
<protein>
    <recommendedName>
        <fullName evidence="1">Thioesterase domain-containing protein</fullName>
    </recommendedName>
</protein>
<accession>A0A1B3ZE29</accession>